<dbReference type="PANTHER" id="PTHR43681">
    <property type="entry name" value="TRANSMEMBRANE GTPASE FZO"/>
    <property type="match status" value="1"/>
</dbReference>
<feature type="transmembrane region" description="Helical" evidence="2">
    <location>
        <begin position="476"/>
        <end position="502"/>
    </location>
</feature>
<evidence type="ECO:0000313" key="4">
    <source>
        <dbReference type="EMBL" id="MBA0125023.1"/>
    </source>
</evidence>
<dbReference type="InterPro" id="IPR027417">
    <property type="entry name" value="P-loop_NTPase"/>
</dbReference>
<dbReference type="InterPro" id="IPR051943">
    <property type="entry name" value="TRAFAC_Dynamin-like_GTPase"/>
</dbReference>
<organism evidence="4 5">
    <name type="scientific">Haloechinothrix aidingensis</name>
    <dbReference type="NCBI Taxonomy" id="2752311"/>
    <lineage>
        <taxon>Bacteria</taxon>
        <taxon>Bacillati</taxon>
        <taxon>Actinomycetota</taxon>
        <taxon>Actinomycetes</taxon>
        <taxon>Pseudonocardiales</taxon>
        <taxon>Pseudonocardiaceae</taxon>
        <taxon>Haloechinothrix</taxon>
    </lineage>
</organism>
<dbReference type="InterPro" id="IPR045063">
    <property type="entry name" value="Dynamin_N"/>
</dbReference>
<keyword evidence="2" id="KW-1133">Transmembrane helix</keyword>
<feature type="domain" description="Dynamin N-terminal" evidence="3">
    <location>
        <begin position="54"/>
        <end position="219"/>
    </location>
</feature>
<name>A0A838A1J9_9PSEU</name>
<dbReference type="SUPFAM" id="SSF52540">
    <property type="entry name" value="P-loop containing nucleoside triphosphate hydrolases"/>
    <property type="match status" value="1"/>
</dbReference>
<keyword evidence="2" id="KW-0812">Transmembrane</keyword>
<evidence type="ECO:0000259" key="3">
    <source>
        <dbReference type="Pfam" id="PF00350"/>
    </source>
</evidence>
<dbReference type="AlphaFoldDB" id="A0A838A1J9"/>
<keyword evidence="5" id="KW-1185">Reference proteome</keyword>
<proteinExistence type="predicted"/>
<evidence type="ECO:0000256" key="1">
    <source>
        <dbReference type="SAM" id="MobiDB-lite"/>
    </source>
</evidence>
<comment type="caution">
    <text evidence="4">The sequence shown here is derived from an EMBL/GenBank/DDBJ whole genome shotgun (WGS) entry which is preliminary data.</text>
</comment>
<accession>A0A838A1J9</accession>
<dbReference type="Pfam" id="PF00350">
    <property type="entry name" value="Dynamin_N"/>
    <property type="match status" value="1"/>
</dbReference>
<sequence length="610" mass="65751">MMTVAPETAGNDAVARAAALVDLGLRACEAYGRPDLAARLESVQSGLADPAVHVVVVGEFKKGKSSLVNALVGANACPVDDDVATAVPTYVRHGEQASAELIVEGSPPRRETVALEELHSRVIERDPAGAASGADEELALAGAEVRLPRTLLSSGLVLVDTPGVGGLGSAHAAASLAAASMASALVFVTDASQELTRSELDFLHKAREMCGTVACVLTKIDFYPHWRRIRDLDAEHLREHADVPCIPVSSRLRSAAAEAGDSQLNTESGYPALVSFLTEHVGASAAHRVAADAAADVAAVCTQLEAQFEAERAALADPAEARRVVSELTAVKERIANLKSTAAKWNQTLSDGITDLNSDVEHDLRRRIRTVIAEADDVIEESDPADTWTEMETWLRSRVSHELLANYTLLRDRATALGEEVGEHFREASCDVLDRIAVPDPELQLAGARVEHKIELQKMKVGKQAMVALKSAYSGAIMFVMLGTLTGVTLGPIALGIGLVMGGKGLRDEKKRQRANRQKQAQNAVRRYCDEVSFVMGKDSKDTLRTIQRQLRDHYTALAEELDRSNAQALQRASDATSHTQDERDRRLADIDAELGRLRQLRERAMEVVG</sequence>
<feature type="compositionally biased region" description="Polar residues" evidence="1">
    <location>
        <begin position="566"/>
        <end position="579"/>
    </location>
</feature>
<evidence type="ECO:0000313" key="5">
    <source>
        <dbReference type="Proteomes" id="UP000582974"/>
    </source>
</evidence>
<keyword evidence="2" id="KW-0472">Membrane</keyword>
<reference evidence="4 5" key="1">
    <citation type="submission" date="2020-07" db="EMBL/GenBank/DDBJ databases">
        <title>Genome of Haloechinothrix sp.</title>
        <authorList>
            <person name="Tang S.-K."/>
            <person name="Yang L."/>
            <person name="Zhu W.-Y."/>
        </authorList>
    </citation>
    <scope>NUCLEOTIDE SEQUENCE [LARGE SCALE GENOMIC DNA]</scope>
    <source>
        <strain evidence="4 5">YIM 98757</strain>
    </source>
</reference>
<dbReference type="Proteomes" id="UP000582974">
    <property type="component" value="Unassembled WGS sequence"/>
</dbReference>
<dbReference type="EMBL" id="JACCKD010000002">
    <property type="protein sequence ID" value="MBA0125023.1"/>
    <property type="molecule type" value="Genomic_DNA"/>
</dbReference>
<gene>
    <name evidence="4" type="ORF">H0B56_05660</name>
</gene>
<dbReference type="Gene3D" id="3.40.50.300">
    <property type="entry name" value="P-loop containing nucleotide triphosphate hydrolases"/>
    <property type="match status" value="1"/>
</dbReference>
<feature type="region of interest" description="Disordered" evidence="1">
    <location>
        <begin position="566"/>
        <end position="586"/>
    </location>
</feature>
<protein>
    <submittedName>
        <fullName evidence="4">Dynamin family protein</fullName>
    </submittedName>
</protein>
<dbReference type="PANTHER" id="PTHR43681:SF1">
    <property type="entry name" value="SARCALUMENIN"/>
    <property type="match status" value="1"/>
</dbReference>
<evidence type="ECO:0000256" key="2">
    <source>
        <dbReference type="SAM" id="Phobius"/>
    </source>
</evidence>